<dbReference type="EMBL" id="CP059572">
    <property type="protein sequence ID" value="QXJ26599.1"/>
    <property type="molecule type" value="Genomic_DNA"/>
</dbReference>
<dbReference type="PANTHER" id="PTHR16305">
    <property type="entry name" value="TESTICULAR SOLUBLE ADENYLYL CYCLASE"/>
    <property type="match status" value="1"/>
</dbReference>
<dbReference type="Pfam" id="PF13191">
    <property type="entry name" value="AAA_16"/>
    <property type="match status" value="1"/>
</dbReference>
<name>A0ABX8R810_9ACTN</name>
<dbReference type="Proteomes" id="UP001049518">
    <property type="component" value="Chromosome"/>
</dbReference>
<accession>A0ABX8R810</accession>
<evidence type="ECO:0000313" key="5">
    <source>
        <dbReference type="Proteomes" id="UP001049518"/>
    </source>
</evidence>
<evidence type="ECO:0000259" key="3">
    <source>
        <dbReference type="Pfam" id="PF13191"/>
    </source>
</evidence>
<evidence type="ECO:0000313" key="4">
    <source>
        <dbReference type="EMBL" id="QXJ26599.1"/>
    </source>
</evidence>
<dbReference type="SUPFAM" id="SSF48452">
    <property type="entry name" value="TPR-like"/>
    <property type="match status" value="1"/>
</dbReference>
<keyword evidence="2" id="KW-0067">ATP-binding</keyword>
<dbReference type="InterPro" id="IPR027417">
    <property type="entry name" value="P-loop_NTPase"/>
</dbReference>
<proteinExistence type="predicted"/>
<organism evidence="4 5">
    <name type="scientific">Actinomadura graeca</name>
    <dbReference type="NCBI Taxonomy" id="2750812"/>
    <lineage>
        <taxon>Bacteria</taxon>
        <taxon>Bacillati</taxon>
        <taxon>Actinomycetota</taxon>
        <taxon>Actinomycetes</taxon>
        <taxon>Streptosporangiales</taxon>
        <taxon>Thermomonosporaceae</taxon>
        <taxon>Actinomadura</taxon>
    </lineage>
</organism>
<gene>
    <name evidence="4" type="ORF">AGRA3207_003684</name>
</gene>
<dbReference type="InterPro" id="IPR041664">
    <property type="entry name" value="AAA_16"/>
</dbReference>
<protein>
    <submittedName>
        <fullName evidence="4">AAA family ATPase</fullName>
    </submittedName>
</protein>
<evidence type="ECO:0000256" key="2">
    <source>
        <dbReference type="ARBA" id="ARBA00022840"/>
    </source>
</evidence>
<dbReference type="SUPFAM" id="SSF52540">
    <property type="entry name" value="P-loop containing nucleoside triphosphate hydrolases"/>
    <property type="match status" value="1"/>
</dbReference>
<keyword evidence="5" id="KW-1185">Reference proteome</keyword>
<evidence type="ECO:0000256" key="1">
    <source>
        <dbReference type="ARBA" id="ARBA00022741"/>
    </source>
</evidence>
<dbReference type="PANTHER" id="PTHR16305:SF35">
    <property type="entry name" value="TRANSCRIPTIONAL ACTIVATOR DOMAIN"/>
    <property type="match status" value="1"/>
</dbReference>
<sequence>MESQLIGRESQTRALRDLVGRAAVSHGGLVLVCGEAGIGKSSLAGHAVAEAARRGMRVLHGACWDADGTPGYWPWTQAVRGLRGRCAPEEWADLAAAAGGVLPVLLGEGPKSEDVPAFRLLDAVGTMLITASRRRPVLVVLEDLHWADAASLGLLEFVAQHIWFERVLLVATYRDVEVERPDHPLRPLLRPLAARATTLHLTGLEPEGVGELLARTAGERPPDALVDIVHARTGGNPFLVEETARLWSAGYPVTTISPGVRAALHRRLSLLGDPVARLLEAAAVLGRRFCPAVLARTVGVDEARVAALLAEAAGTHLVRPDRAGALVFRHDLVRETLYESLGERDRRRLHAAAVRALRDPSGAGDQARPTELARHAYFADDELDGRVAADLLADAARHAAGRLADQEAVGHYERALERLGGDDPARSAQLSLLLGNELHLIGDRDRAWRAFGDAVDAARGLDDRAVLNQVALVLHGADGRGDATGLKAHVLREVYARLSAPDPAAPDADRATDPADADPATMADHIARCVVTAARERRDDEALHVGLWARLHAGWGPETAAERSALSSELVEVSRRRGDRCGGHMAMSMRWVALLECGDPAYIDQFHALVGAAADAGLPQMRLTSLIDRGVVYAVMGRFAEAEEAHAELVTSHARHTDWLRYYADHQRWALSLLQGRFADTAEPCRALSAQDHLHGELVASITALEQGEPPTGTVPRLGEGRPWPDRGLVPLWLRFQAQAAAASGDPGWCERVRAALEPYRDRWLVSFYGWDISGPAALWTGMLDAARERWDDAIAEFTRAHRSADLLRARPWSARARLELAAALRARGAGQDAATAGGLLRDAAAEARRLGMAHLTERAGRVLPVSAPAPRPADPVNEFTTDGSVWRLTFAGRTVHMSDAKGLRDLRCLLGSPGRYIPAARLLDPRDPAVEAGTSMGADAVLDDEAKARYRRRLERLDEEIDRATGLGDDRRAAEFDREREALLDELRRATGLAGRARRLGDDGERARKSVTARIRNTLRRVEERHPELGAHLRQTVTTGTTCRYAPDHEIHWRL</sequence>
<dbReference type="InterPro" id="IPR011990">
    <property type="entry name" value="TPR-like_helical_dom_sf"/>
</dbReference>
<keyword evidence="1" id="KW-0547">Nucleotide-binding</keyword>
<reference evidence="4" key="1">
    <citation type="submission" date="2020-07" db="EMBL/GenBank/DDBJ databases">
        <authorList>
            <person name="Tarantini F.S."/>
            <person name="Hong K.W."/>
            <person name="Chan K.G."/>
        </authorList>
    </citation>
    <scope>NUCLEOTIDE SEQUENCE</scope>
    <source>
        <strain evidence="4">32-07</strain>
    </source>
</reference>
<feature type="domain" description="Orc1-like AAA ATPase" evidence="3">
    <location>
        <begin position="4"/>
        <end position="169"/>
    </location>
</feature>